<reference evidence="1" key="1">
    <citation type="submission" date="2021-06" db="EMBL/GenBank/DDBJ databases">
        <authorList>
            <person name="Kallberg Y."/>
            <person name="Tangrot J."/>
            <person name="Rosling A."/>
        </authorList>
    </citation>
    <scope>NUCLEOTIDE SEQUENCE</scope>
    <source>
        <strain evidence="1">CL356</strain>
    </source>
</reference>
<dbReference type="Proteomes" id="UP000789525">
    <property type="component" value="Unassembled WGS sequence"/>
</dbReference>
<accession>A0ACA9LLX7</accession>
<gene>
    <name evidence="1" type="ORF">ACOLOM_LOCUS4231</name>
</gene>
<protein>
    <submittedName>
        <fullName evidence="1">6190_t:CDS:1</fullName>
    </submittedName>
</protein>
<sequence>MMDSLAIQTHEGYYDQIEHKFSRLNNCTTKHPMRNPSYGLGADLRLVTPSTFNSSSMPSTPATPNFLPFQNFSFLAGVASQTTGLTNRPRTLKFAPKSGGVGTRLTVHIYIELPGSNYILSMAFGDMMVETQQVAMPESCYELVAIVPSQEDIKSASRARVPVNVMICNEFSIPIDKWHLGDFVFKGRKSPHKRLNKSSNDLNIDGHKNHVNKAPCRHSPSKSGLYHPYAIDGEPTSPLSKVPSSLNKNNTEACAIQSSQQFNSYSYNDPVQEAPTFSVQDYHDVDMLTPMQSDTTASIYSSACSTPSSTTDSDDSRFGRSPKFSKDDTQISVYDSSNTAMPTSWANESNTVENLPTQTAVKSTEHMMTTISGIPPGLSPLFPPSLYPYLYYPVIPSITLKDCPVVPSSGRLAPPRGSNLDNDCKTQLHELLNRVKLNVDGDIQTMARNWSEKDFKNRRRLVQFMRRVEGDEINVSFKAVNPDERPRYGIFVSCIWWEAKDDYYITSVDCIYLLECLTGIRLTQDEKNRIRRNLEIFKPLTVGKNKRDSEDLFRVIMSFPNPKPRNIEKDVKVFPWSCVMLALNKILRKYMSAGGNGQCYNGGNQLAESENKFNISSLRSNEAAESVEQTFGGCTPLNNNSFLGVGFHLRENGLAIGCRH</sequence>
<proteinExistence type="predicted"/>
<evidence type="ECO:0000313" key="2">
    <source>
        <dbReference type="Proteomes" id="UP000789525"/>
    </source>
</evidence>
<comment type="caution">
    <text evidence="1">The sequence shown here is derived from an EMBL/GenBank/DDBJ whole genome shotgun (WGS) entry which is preliminary data.</text>
</comment>
<evidence type="ECO:0000313" key="1">
    <source>
        <dbReference type="EMBL" id="CAG8534963.1"/>
    </source>
</evidence>
<keyword evidence="2" id="KW-1185">Reference proteome</keyword>
<organism evidence="1 2">
    <name type="scientific">Acaulospora colombiana</name>
    <dbReference type="NCBI Taxonomy" id="27376"/>
    <lineage>
        <taxon>Eukaryota</taxon>
        <taxon>Fungi</taxon>
        <taxon>Fungi incertae sedis</taxon>
        <taxon>Mucoromycota</taxon>
        <taxon>Glomeromycotina</taxon>
        <taxon>Glomeromycetes</taxon>
        <taxon>Diversisporales</taxon>
        <taxon>Acaulosporaceae</taxon>
        <taxon>Acaulospora</taxon>
    </lineage>
</organism>
<dbReference type="EMBL" id="CAJVPT010006826">
    <property type="protein sequence ID" value="CAG8534963.1"/>
    <property type="molecule type" value="Genomic_DNA"/>
</dbReference>
<name>A0ACA9LLX7_9GLOM</name>